<accession>A0A6P8G882</accession>
<dbReference type="InterPro" id="IPR051547">
    <property type="entry name" value="TDP2-like"/>
</dbReference>
<evidence type="ECO:0000256" key="13">
    <source>
        <dbReference type="SAM" id="MobiDB-lite"/>
    </source>
</evidence>
<evidence type="ECO:0000256" key="7">
    <source>
        <dbReference type="ARBA" id="ARBA00022763"/>
    </source>
</evidence>
<comment type="cofactor">
    <cofactor evidence="2">
        <name>Mg(2+)</name>
        <dbReference type="ChEBI" id="CHEBI:18420"/>
    </cofactor>
</comment>
<feature type="compositionally biased region" description="Pro residues" evidence="13">
    <location>
        <begin position="132"/>
        <end position="141"/>
    </location>
</feature>
<keyword evidence="11" id="KW-0539">Nucleus</keyword>
<keyword evidence="6" id="KW-0479">Metal-binding</keyword>
<evidence type="ECO:0000313" key="15">
    <source>
        <dbReference type="Proteomes" id="UP000515152"/>
    </source>
</evidence>
<comment type="cofactor">
    <cofactor evidence="1">
        <name>Mn(2+)</name>
        <dbReference type="ChEBI" id="CHEBI:29035"/>
    </cofactor>
</comment>
<dbReference type="AlphaFoldDB" id="A0A6P8G882"/>
<proteinExistence type="predicted"/>
<dbReference type="PANTHER" id="PTHR15822">
    <property type="entry name" value="TRAF AND TNF RECEPTOR-ASSOCIATED PROTEIN"/>
    <property type="match status" value="1"/>
</dbReference>
<evidence type="ECO:0000256" key="4">
    <source>
        <dbReference type="ARBA" id="ARBA00017870"/>
    </source>
</evidence>
<dbReference type="CDD" id="cd09080">
    <property type="entry name" value="TDP2"/>
    <property type="match status" value="1"/>
</dbReference>
<dbReference type="Gene3D" id="3.60.10.10">
    <property type="entry name" value="Endonuclease/exonuclease/phosphatase"/>
    <property type="match status" value="1"/>
</dbReference>
<evidence type="ECO:0000259" key="14">
    <source>
        <dbReference type="Pfam" id="PF03372"/>
    </source>
</evidence>
<dbReference type="InterPro" id="IPR005135">
    <property type="entry name" value="Endo/exonuclease/phosphatase"/>
</dbReference>
<name>A0A6P8G882_CLUHA</name>
<keyword evidence="15" id="KW-1185">Reference proteome</keyword>
<gene>
    <name evidence="16" type="primary">LOC105896128</name>
</gene>
<dbReference type="GO" id="GO:0070260">
    <property type="term" value="F:5'-tyrosyl-DNA phosphodiesterase activity"/>
    <property type="evidence" value="ECO:0007669"/>
    <property type="project" value="TreeGrafter"/>
</dbReference>
<evidence type="ECO:0000256" key="3">
    <source>
        <dbReference type="ARBA" id="ARBA00004322"/>
    </source>
</evidence>
<evidence type="ECO:0000256" key="10">
    <source>
        <dbReference type="ARBA" id="ARBA00023204"/>
    </source>
</evidence>
<dbReference type="GO" id="GO:0004518">
    <property type="term" value="F:nuclease activity"/>
    <property type="evidence" value="ECO:0007669"/>
    <property type="project" value="UniProtKB-KW"/>
</dbReference>
<evidence type="ECO:0000256" key="8">
    <source>
        <dbReference type="ARBA" id="ARBA00022801"/>
    </source>
</evidence>
<dbReference type="PANTHER" id="PTHR15822:SF4">
    <property type="entry name" value="TYROSYL-DNA PHOSPHODIESTERASE 2"/>
    <property type="match status" value="1"/>
</dbReference>
<keyword evidence="7" id="KW-0227">DNA damage</keyword>
<evidence type="ECO:0000256" key="5">
    <source>
        <dbReference type="ARBA" id="ARBA00022722"/>
    </source>
</evidence>
<dbReference type="RefSeq" id="XP_031431747.1">
    <property type="nucleotide sequence ID" value="XM_031575887.2"/>
</dbReference>
<evidence type="ECO:0000256" key="9">
    <source>
        <dbReference type="ARBA" id="ARBA00022842"/>
    </source>
</evidence>
<dbReference type="InterPro" id="IPR036691">
    <property type="entry name" value="Endo/exonu/phosph_ase_sf"/>
</dbReference>
<keyword evidence="8" id="KW-0378">Hydrolase</keyword>
<evidence type="ECO:0000256" key="6">
    <source>
        <dbReference type="ARBA" id="ARBA00022723"/>
    </source>
</evidence>
<feature type="region of interest" description="Disordered" evidence="13">
    <location>
        <begin position="1"/>
        <end position="156"/>
    </location>
</feature>
<protein>
    <recommendedName>
        <fullName evidence="4">Tyrosyl-DNA phosphodiesterase 2</fullName>
    </recommendedName>
    <alternativeName>
        <fullName evidence="12">5'-tyrosyl-DNA phosphodiesterase</fullName>
    </alternativeName>
</protein>
<evidence type="ECO:0000256" key="11">
    <source>
        <dbReference type="ARBA" id="ARBA00023242"/>
    </source>
</evidence>
<sequence>MEEALNSATQSKVEPSDTRENGAAQETTVTKKKRGKRRERTRKVKEIPVNQLSTSHDPSPRQRTQATQTDNGQPEKTMATAETQTRSPLVQDKSTQTPGIRFAREPLSTPQALATPAPLPTQSPLDQLPRDQVPPSPPASPQGPQEKQSRRTSKRRDPNELFVLTWNIDGLDREDMDERFPKLLHYLSRIRADIVLLQELISPIADVLEEIMTDYDLIRGNTSGYFTGILLLKARVKLLQSSVVNYPTTEMSRNLLMAQLSFSGHQLWVMTSHLESGKASSQERMNQLRRVWKRMREAPDDHAVIFGGDSNLRDREVKWLGGLPEGISDVWELLEQPEDCRYTWDTVTNNNKDVDFKAQLRFDRVYMRPGKEGAKVTPVSMKLVGQDRLKCGRFTSDHWGILCKFSVDL</sequence>
<dbReference type="GO" id="GO:0016605">
    <property type="term" value="C:PML body"/>
    <property type="evidence" value="ECO:0007669"/>
    <property type="project" value="UniProtKB-SubCell"/>
</dbReference>
<dbReference type="FunFam" id="3.60.10.10:FF:000024">
    <property type="entry name" value="Tyrosyl-DNA phosphodiesterase 2"/>
    <property type="match status" value="1"/>
</dbReference>
<organism evidence="15 16">
    <name type="scientific">Clupea harengus</name>
    <name type="common">Atlantic herring</name>
    <dbReference type="NCBI Taxonomy" id="7950"/>
    <lineage>
        <taxon>Eukaryota</taxon>
        <taxon>Metazoa</taxon>
        <taxon>Chordata</taxon>
        <taxon>Craniata</taxon>
        <taxon>Vertebrata</taxon>
        <taxon>Euteleostomi</taxon>
        <taxon>Actinopterygii</taxon>
        <taxon>Neopterygii</taxon>
        <taxon>Teleostei</taxon>
        <taxon>Clupei</taxon>
        <taxon>Clupeiformes</taxon>
        <taxon>Clupeoidei</taxon>
        <taxon>Clupeidae</taxon>
        <taxon>Clupea</taxon>
    </lineage>
</organism>
<feature type="compositionally biased region" description="Polar residues" evidence="13">
    <location>
        <begin position="1"/>
        <end position="13"/>
    </location>
</feature>
<keyword evidence="9" id="KW-0460">Magnesium</keyword>
<comment type="subcellular location">
    <subcellularLocation>
        <location evidence="3">Nucleus</location>
        <location evidence="3">PML body</location>
    </subcellularLocation>
</comment>
<dbReference type="GeneID" id="105896128"/>
<evidence type="ECO:0000256" key="2">
    <source>
        <dbReference type="ARBA" id="ARBA00001946"/>
    </source>
</evidence>
<dbReference type="Pfam" id="PF03372">
    <property type="entry name" value="Exo_endo_phos"/>
    <property type="match status" value="1"/>
</dbReference>
<feature type="domain" description="Endonuclease/exonuclease/phosphatase" evidence="14">
    <location>
        <begin position="164"/>
        <end position="398"/>
    </location>
</feature>
<keyword evidence="5" id="KW-0540">Nuclease</keyword>
<dbReference type="GO" id="GO:0006302">
    <property type="term" value="P:double-strand break repair"/>
    <property type="evidence" value="ECO:0007669"/>
    <property type="project" value="TreeGrafter"/>
</dbReference>
<evidence type="ECO:0000256" key="1">
    <source>
        <dbReference type="ARBA" id="ARBA00001936"/>
    </source>
</evidence>
<dbReference type="Proteomes" id="UP000515152">
    <property type="component" value="Chromosome 11"/>
</dbReference>
<feature type="compositionally biased region" description="Low complexity" evidence="13">
    <location>
        <begin position="106"/>
        <end position="125"/>
    </location>
</feature>
<keyword evidence="10" id="KW-0234">DNA repair</keyword>
<reference evidence="16" key="1">
    <citation type="submission" date="2025-08" db="UniProtKB">
        <authorList>
            <consortium name="RefSeq"/>
        </authorList>
    </citation>
    <scope>IDENTIFICATION</scope>
</reference>
<dbReference type="GO" id="GO:0046872">
    <property type="term" value="F:metal ion binding"/>
    <property type="evidence" value="ECO:0007669"/>
    <property type="project" value="UniProtKB-KW"/>
</dbReference>
<evidence type="ECO:0000313" key="16">
    <source>
        <dbReference type="RefSeq" id="XP_031431747.1"/>
    </source>
</evidence>
<dbReference type="SUPFAM" id="SSF56219">
    <property type="entry name" value="DNase I-like"/>
    <property type="match status" value="1"/>
</dbReference>
<dbReference type="CTD" id="101887157"/>
<feature type="compositionally biased region" description="Basic residues" evidence="13">
    <location>
        <begin position="30"/>
        <end position="43"/>
    </location>
</feature>
<evidence type="ECO:0000256" key="12">
    <source>
        <dbReference type="ARBA" id="ARBA00031304"/>
    </source>
</evidence>
<dbReference type="GO" id="GO:0005737">
    <property type="term" value="C:cytoplasm"/>
    <property type="evidence" value="ECO:0007669"/>
    <property type="project" value="TreeGrafter"/>
</dbReference>
<feature type="compositionally biased region" description="Polar residues" evidence="13">
    <location>
        <begin position="50"/>
        <end position="98"/>
    </location>
</feature>
<dbReference type="GO" id="GO:0003697">
    <property type="term" value="F:single-stranded DNA binding"/>
    <property type="evidence" value="ECO:0007669"/>
    <property type="project" value="TreeGrafter"/>
</dbReference>